<dbReference type="RefSeq" id="WP_377927318.1">
    <property type="nucleotide sequence ID" value="NZ_JBHUEM010000005.1"/>
</dbReference>
<sequence>MQLSETRFDSFISELIEHKCSCDVLAVRYSADQDQVLMDGDFTPGVNSENVYFQNLRTDIIDSWTKWMVPFFTSIASEKSIPDRKCRFDINLPISSTGVINGENIEIRINIHTLTKMNALETQVILTKKFKALVRLHKYVVAMEFKGKGNNIENVFVDLRVNTNELASLLQNVDTGVNMQILGNWVSMMHKFMEVTRDNEQGKMFYEKLPVVKGIMHWNLRKVNMRFFQGSDRPQLAKSGRGRR</sequence>
<dbReference type="EMBL" id="JBHUEM010000005">
    <property type="protein sequence ID" value="MFD1736171.1"/>
    <property type="molecule type" value="Genomic_DNA"/>
</dbReference>
<comment type="caution">
    <text evidence="1">The sequence shown here is derived from an EMBL/GenBank/DDBJ whole genome shotgun (WGS) entry which is preliminary data.</text>
</comment>
<name>A0ABW4LM53_9BACI</name>
<dbReference type="Proteomes" id="UP001597214">
    <property type="component" value="Unassembled WGS sequence"/>
</dbReference>
<keyword evidence="2" id="KW-1185">Reference proteome</keyword>
<evidence type="ECO:0000313" key="1">
    <source>
        <dbReference type="EMBL" id="MFD1736171.1"/>
    </source>
</evidence>
<organism evidence="1 2">
    <name type="scientific">Bacillus salitolerans</name>
    <dbReference type="NCBI Taxonomy" id="1437434"/>
    <lineage>
        <taxon>Bacteria</taxon>
        <taxon>Bacillati</taxon>
        <taxon>Bacillota</taxon>
        <taxon>Bacilli</taxon>
        <taxon>Bacillales</taxon>
        <taxon>Bacillaceae</taxon>
        <taxon>Bacillus</taxon>
    </lineage>
</organism>
<evidence type="ECO:0000313" key="2">
    <source>
        <dbReference type="Proteomes" id="UP001597214"/>
    </source>
</evidence>
<proteinExistence type="predicted"/>
<accession>A0ABW4LM53</accession>
<protein>
    <submittedName>
        <fullName evidence="1">Uncharacterized protein</fullName>
    </submittedName>
</protein>
<gene>
    <name evidence="1" type="ORF">ACFSCX_06290</name>
</gene>
<reference evidence="2" key="1">
    <citation type="journal article" date="2019" name="Int. J. Syst. Evol. Microbiol.">
        <title>The Global Catalogue of Microorganisms (GCM) 10K type strain sequencing project: providing services to taxonomists for standard genome sequencing and annotation.</title>
        <authorList>
            <consortium name="The Broad Institute Genomics Platform"/>
            <consortium name="The Broad Institute Genome Sequencing Center for Infectious Disease"/>
            <person name="Wu L."/>
            <person name="Ma J."/>
        </authorList>
    </citation>
    <scope>NUCLEOTIDE SEQUENCE [LARGE SCALE GENOMIC DNA]</scope>
    <source>
        <strain evidence="2">CCUG 49339</strain>
    </source>
</reference>